<evidence type="ECO:0000313" key="3">
    <source>
        <dbReference type="Proteomes" id="UP001249851"/>
    </source>
</evidence>
<gene>
    <name evidence="2" type="ORF">P5673_029477</name>
</gene>
<dbReference type="AlphaFoldDB" id="A0AAD9PVW5"/>
<keyword evidence="3" id="KW-1185">Reference proteome</keyword>
<evidence type="ECO:0000256" key="1">
    <source>
        <dbReference type="SAM" id="MobiDB-lite"/>
    </source>
</evidence>
<organism evidence="2 3">
    <name type="scientific">Acropora cervicornis</name>
    <name type="common">Staghorn coral</name>
    <dbReference type="NCBI Taxonomy" id="6130"/>
    <lineage>
        <taxon>Eukaryota</taxon>
        <taxon>Metazoa</taxon>
        <taxon>Cnidaria</taxon>
        <taxon>Anthozoa</taxon>
        <taxon>Hexacorallia</taxon>
        <taxon>Scleractinia</taxon>
        <taxon>Astrocoeniina</taxon>
        <taxon>Acroporidae</taxon>
        <taxon>Acropora</taxon>
    </lineage>
</organism>
<proteinExistence type="predicted"/>
<dbReference type="Proteomes" id="UP001249851">
    <property type="component" value="Unassembled WGS sequence"/>
</dbReference>
<accession>A0AAD9PVW5</accession>
<feature type="region of interest" description="Disordered" evidence="1">
    <location>
        <begin position="139"/>
        <end position="190"/>
    </location>
</feature>
<dbReference type="EMBL" id="JARQWQ010000117">
    <property type="protein sequence ID" value="KAK2550020.1"/>
    <property type="molecule type" value="Genomic_DNA"/>
</dbReference>
<name>A0AAD9PVW5_ACRCE</name>
<reference evidence="2" key="2">
    <citation type="journal article" date="2023" name="Science">
        <title>Genomic signatures of disease resistance in endangered staghorn corals.</title>
        <authorList>
            <person name="Vollmer S.V."/>
            <person name="Selwyn J.D."/>
            <person name="Despard B.A."/>
            <person name="Roesel C.L."/>
        </authorList>
    </citation>
    <scope>NUCLEOTIDE SEQUENCE</scope>
    <source>
        <strain evidence="2">K2</strain>
    </source>
</reference>
<sequence length="227" mass="26109">METLNRISFSDVFPRLEVKTFQRPVRFHSIPRFVVESAKLQPRSSFNNLPIGPRRPHQEMNRPPALGLGCARGMNKTSAEAVIVEEEMLVPPIHEKDADLVRYRAVRYEAEPGIWQEVACGWDKCQTRPNQFHQYESDRQFRAISTSASRSTEEGEEPVTERKQEEEAARTQIPKMQAPEGMQIRFTRPTPGYGGYVPRYPVEPRPPQGSCDEVYVNFSKLTYSLRP</sequence>
<evidence type="ECO:0000313" key="2">
    <source>
        <dbReference type="EMBL" id="KAK2550020.1"/>
    </source>
</evidence>
<feature type="compositionally biased region" description="Basic and acidic residues" evidence="1">
    <location>
        <begin position="159"/>
        <end position="169"/>
    </location>
</feature>
<protein>
    <submittedName>
        <fullName evidence="2">Uncharacterized protein</fullName>
    </submittedName>
</protein>
<comment type="caution">
    <text evidence="2">The sequence shown here is derived from an EMBL/GenBank/DDBJ whole genome shotgun (WGS) entry which is preliminary data.</text>
</comment>
<reference evidence="2" key="1">
    <citation type="journal article" date="2023" name="G3 (Bethesda)">
        <title>Whole genome assembly and annotation of the endangered Caribbean coral Acropora cervicornis.</title>
        <authorList>
            <person name="Selwyn J.D."/>
            <person name="Vollmer S.V."/>
        </authorList>
    </citation>
    <scope>NUCLEOTIDE SEQUENCE</scope>
    <source>
        <strain evidence="2">K2</strain>
    </source>
</reference>